<protein>
    <submittedName>
        <fullName evidence="2">Hypothetical_protein</fullName>
    </submittedName>
</protein>
<dbReference type="Proteomes" id="UP001642409">
    <property type="component" value="Unassembled WGS sequence"/>
</dbReference>
<evidence type="ECO:0000313" key="1">
    <source>
        <dbReference type="EMBL" id="CAI9942082.1"/>
    </source>
</evidence>
<gene>
    <name evidence="2" type="ORF">HINF_LOCUS13217</name>
    <name evidence="1" type="ORF">HINF_LOCUS29727</name>
</gene>
<name>A0AA86PPP0_9EUKA</name>
<keyword evidence="3" id="KW-1185">Reference proteome</keyword>
<dbReference type="EMBL" id="CATOUU010000697">
    <property type="protein sequence ID" value="CAI9942082.1"/>
    <property type="molecule type" value="Genomic_DNA"/>
</dbReference>
<organism evidence="1">
    <name type="scientific">Hexamita inflata</name>
    <dbReference type="NCBI Taxonomy" id="28002"/>
    <lineage>
        <taxon>Eukaryota</taxon>
        <taxon>Metamonada</taxon>
        <taxon>Diplomonadida</taxon>
        <taxon>Hexamitidae</taxon>
        <taxon>Hexamitinae</taxon>
        <taxon>Hexamita</taxon>
    </lineage>
</organism>
<accession>A0AA86PPP0</accession>
<evidence type="ECO:0000313" key="2">
    <source>
        <dbReference type="EMBL" id="CAL5993743.1"/>
    </source>
</evidence>
<comment type="caution">
    <text evidence="1">The sequence shown here is derived from an EMBL/GenBank/DDBJ whole genome shotgun (WGS) entry which is preliminary data.</text>
</comment>
<dbReference type="AlphaFoldDB" id="A0AA86PPP0"/>
<reference evidence="2 3" key="2">
    <citation type="submission" date="2024-07" db="EMBL/GenBank/DDBJ databases">
        <authorList>
            <person name="Akdeniz Z."/>
        </authorList>
    </citation>
    <scope>NUCLEOTIDE SEQUENCE [LARGE SCALE GENOMIC DNA]</scope>
</reference>
<sequence>MELNPTHLSILALIADTLGIPCIAQTLSYHVLMLPDLMYENLFSHLAATLQMSKHLVLELFADVAVNHLTARPQPVKTYNLVENRPRTQSQQSIAFQNRFANGLQMVLGMNTTDYRELCLEVNQLNSREKTNLWYELSLVITEKKPTQLREYFQNSFQRFMHQEYINKEDKMVLKSLIIQMKDKKPAEITEKFMEMTADRNYFKRNVVMYVVNMKNK</sequence>
<evidence type="ECO:0000313" key="3">
    <source>
        <dbReference type="Proteomes" id="UP001642409"/>
    </source>
</evidence>
<reference evidence="1" key="1">
    <citation type="submission" date="2023-06" db="EMBL/GenBank/DDBJ databases">
        <authorList>
            <person name="Kurt Z."/>
        </authorList>
    </citation>
    <scope>NUCLEOTIDE SEQUENCE</scope>
</reference>
<dbReference type="EMBL" id="CAXDID020000030">
    <property type="protein sequence ID" value="CAL5993743.1"/>
    <property type="molecule type" value="Genomic_DNA"/>
</dbReference>
<proteinExistence type="predicted"/>